<dbReference type="InterPro" id="IPR001810">
    <property type="entry name" value="F-box_dom"/>
</dbReference>
<evidence type="ECO:0000256" key="5">
    <source>
        <dbReference type="ARBA" id="ARBA00023136"/>
    </source>
</evidence>
<evidence type="ECO:0000256" key="4">
    <source>
        <dbReference type="ARBA" id="ARBA00022989"/>
    </source>
</evidence>
<keyword evidence="3" id="KW-0812">Transmembrane</keyword>
<evidence type="ECO:0000256" key="3">
    <source>
        <dbReference type="ARBA" id="ARBA00022692"/>
    </source>
</evidence>
<dbReference type="SUPFAM" id="SSF81383">
    <property type="entry name" value="F-box domain"/>
    <property type="match status" value="1"/>
</dbReference>
<evidence type="ECO:0000256" key="1">
    <source>
        <dbReference type="ARBA" id="ARBA00004167"/>
    </source>
</evidence>
<dbReference type="Pfam" id="PF00646">
    <property type="entry name" value="F-box"/>
    <property type="match status" value="1"/>
</dbReference>
<feature type="domain" description="F-box" evidence="7">
    <location>
        <begin position="97"/>
        <end position="134"/>
    </location>
</feature>
<dbReference type="Proteomes" id="UP000789390">
    <property type="component" value="Unassembled WGS sequence"/>
</dbReference>
<comment type="similarity">
    <text evidence="2">Belongs to the TMEM183 family.</text>
</comment>
<dbReference type="AlphaFoldDB" id="A0A8J2RBV7"/>
<evidence type="ECO:0000313" key="8">
    <source>
        <dbReference type="EMBL" id="CAH0098464.1"/>
    </source>
</evidence>
<accession>A0A8J2RBV7</accession>
<dbReference type="PANTHER" id="PTHR20988">
    <property type="entry name" value="TRANSMEMBRANE PROTEIN 183A-RELATED"/>
    <property type="match status" value="1"/>
</dbReference>
<dbReference type="GO" id="GO:0031647">
    <property type="term" value="P:regulation of protein stability"/>
    <property type="evidence" value="ECO:0007669"/>
    <property type="project" value="TreeGrafter"/>
</dbReference>
<dbReference type="InterPro" id="IPR026509">
    <property type="entry name" value="TMEM183"/>
</dbReference>
<evidence type="ECO:0000259" key="7">
    <source>
        <dbReference type="Pfam" id="PF00646"/>
    </source>
</evidence>
<dbReference type="PANTHER" id="PTHR20988:SF2">
    <property type="entry name" value="TRANSMEMBRANE PROTEIN 183A-RELATED"/>
    <property type="match status" value="1"/>
</dbReference>
<comment type="subcellular location">
    <subcellularLocation>
        <location evidence="1">Membrane</location>
        <topology evidence="1">Single-pass membrane protein</topology>
    </subcellularLocation>
</comment>
<feature type="compositionally biased region" description="Basic and acidic residues" evidence="6">
    <location>
        <begin position="61"/>
        <end position="70"/>
    </location>
</feature>
<evidence type="ECO:0000256" key="2">
    <source>
        <dbReference type="ARBA" id="ARBA00006744"/>
    </source>
</evidence>
<reference evidence="8" key="1">
    <citation type="submission" date="2021-11" db="EMBL/GenBank/DDBJ databases">
        <authorList>
            <person name="Schell T."/>
        </authorList>
    </citation>
    <scope>NUCLEOTIDE SEQUENCE</scope>
    <source>
        <strain evidence="8">M5</strain>
    </source>
</reference>
<dbReference type="EMBL" id="CAKKLH010000002">
    <property type="protein sequence ID" value="CAH0098464.1"/>
    <property type="molecule type" value="Genomic_DNA"/>
</dbReference>
<dbReference type="GO" id="GO:0016020">
    <property type="term" value="C:membrane"/>
    <property type="evidence" value="ECO:0007669"/>
    <property type="project" value="UniProtKB-SubCell"/>
</dbReference>
<proteinExistence type="inferred from homology"/>
<dbReference type="Gene3D" id="1.20.1280.50">
    <property type="match status" value="1"/>
</dbReference>
<keyword evidence="4" id="KW-1133">Transmembrane helix</keyword>
<gene>
    <name evidence="8" type="ORF">DGAL_LOCUS543</name>
</gene>
<keyword evidence="5" id="KW-0472">Membrane</keyword>
<dbReference type="OrthoDB" id="5955317at2759"/>
<organism evidence="8 9">
    <name type="scientific">Daphnia galeata</name>
    <dbReference type="NCBI Taxonomy" id="27404"/>
    <lineage>
        <taxon>Eukaryota</taxon>
        <taxon>Metazoa</taxon>
        <taxon>Ecdysozoa</taxon>
        <taxon>Arthropoda</taxon>
        <taxon>Crustacea</taxon>
        <taxon>Branchiopoda</taxon>
        <taxon>Diplostraca</taxon>
        <taxon>Cladocera</taxon>
        <taxon>Anomopoda</taxon>
        <taxon>Daphniidae</taxon>
        <taxon>Daphnia</taxon>
    </lineage>
</organism>
<sequence length="343" mass="39912">MGKSEAKRYFKNKIAESFTDVTLDDCANNPRKIELRKVRIHLKDIGNPLLTEQVCYSDSSSHSDSDEKVSKSAPMSHSPRSKKTKLKDKLTGGIVYPSDLWFLIATYIPPEDLSRFALICKDAYRVILSVHFWKQLCARFQGDESSLPKDLQNVCDSRRGLRARAIRILYLRCSSLIKYIKPPVAARYEPYTLQGMKLLLAWHEKEGNSWNFYFKWINRNADERNNRKGELFENTEADCRVLKATCSEFVCFPYPQYNYLSTIHLGLTSDMRHQKLSLGFSDYTTTHCVAKMKQNLGRGSVVQNRIDMEPVSRCILMDWWHPEYPYPRENPRPSLMPCPDEEW</sequence>
<dbReference type="GO" id="GO:0019005">
    <property type="term" value="C:SCF ubiquitin ligase complex"/>
    <property type="evidence" value="ECO:0007669"/>
    <property type="project" value="TreeGrafter"/>
</dbReference>
<name>A0A8J2RBV7_9CRUS</name>
<feature type="region of interest" description="Disordered" evidence="6">
    <location>
        <begin position="57"/>
        <end position="85"/>
    </location>
</feature>
<evidence type="ECO:0000313" key="9">
    <source>
        <dbReference type="Proteomes" id="UP000789390"/>
    </source>
</evidence>
<keyword evidence="9" id="KW-1185">Reference proteome</keyword>
<protein>
    <recommendedName>
        <fullName evidence="7">F-box domain-containing protein</fullName>
    </recommendedName>
</protein>
<dbReference type="InterPro" id="IPR036047">
    <property type="entry name" value="F-box-like_dom_sf"/>
</dbReference>
<evidence type="ECO:0000256" key="6">
    <source>
        <dbReference type="SAM" id="MobiDB-lite"/>
    </source>
</evidence>
<comment type="caution">
    <text evidence="8">The sequence shown here is derived from an EMBL/GenBank/DDBJ whole genome shotgun (WGS) entry which is preliminary data.</text>
</comment>